<comment type="caution">
    <text evidence="2">The sequence shown here is derived from an EMBL/GenBank/DDBJ whole genome shotgun (WGS) entry which is preliminary data.</text>
</comment>
<sequence>MSPFLSSGWRPLPIEVVKALDLSSSDVARWAELQRGQTRLDSPFLSPHWALAVAKAQAEKGDEVKIAIQRDASGQAVGFLPARVRQDVAMPVGAPMCDYQALVTAPGVTMNPRELLSALGAHRIDFCHMLADDVTLARHGRGQTDSWVVETPEGYEAYAAERKAAGVGVLKDIDKKRRKAEREVGPCHFTAMSQSRAAFDQLVAWKRVQLLLTHQTDLFQTPWVNRLLDHLFERREPDFGGGLYTLHLGERLAAVHLHLRGEHTIHGWLIAHNPDLERYSPGLMLFQDILKSMDGTPYMRLDLGTGDYRFKRELSNAQQKVVFGFLGAPSVPTLVRHAAYGVRQMVEALPLGRVSEIPGKAMRRIDLLRGLH</sequence>
<dbReference type="EMBL" id="APMP01000005">
    <property type="protein sequence ID" value="ENZ82789.1"/>
    <property type="molecule type" value="Genomic_DNA"/>
</dbReference>
<dbReference type="eggNOG" id="COG5653">
    <property type="taxonomic scope" value="Bacteria"/>
</dbReference>
<dbReference type="Proteomes" id="UP000013063">
    <property type="component" value="Unassembled WGS sequence"/>
</dbReference>
<gene>
    <name evidence="2" type="ORF">OR37_01367</name>
</gene>
<dbReference type="AlphaFoldDB" id="R0ELK7"/>
<dbReference type="SUPFAM" id="SSF55729">
    <property type="entry name" value="Acyl-CoA N-acyltransferases (Nat)"/>
    <property type="match status" value="1"/>
</dbReference>
<name>R0ELK7_CAUVI</name>
<dbReference type="InterPro" id="IPR038740">
    <property type="entry name" value="BioF2-like_GNAT_dom"/>
</dbReference>
<dbReference type="STRING" id="1292034.OR37_01367"/>
<reference evidence="2 3" key="1">
    <citation type="journal article" date="2013" name="Genome Announc.">
        <title>Draft Genome Sequence for Caulobacter sp. Strain OR37, a Bacterium Tolerant to Heavy Metals.</title>
        <authorList>
            <person name="Utturkar S.M."/>
            <person name="Bollmann A."/>
            <person name="Brzoska R.M."/>
            <person name="Klingeman D.M."/>
            <person name="Epstein S.E."/>
            <person name="Palumbo A.V."/>
            <person name="Brown S.D."/>
        </authorList>
    </citation>
    <scope>NUCLEOTIDE SEQUENCE [LARGE SCALE GENOMIC DNA]</scope>
    <source>
        <strain evidence="2 3">OR37</strain>
    </source>
</reference>
<protein>
    <submittedName>
        <fullName evidence="2">Protein involved in cellulose biosynthesis (CelD)</fullName>
    </submittedName>
</protein>
<accession>R0ELK7</accession>
<dbReference type="PATRIC" id="fig|1292034.3.peg.1356"/>
<evidence type="ECO:0000313" key="3">
    <source>
        <dbReference type="Proteomes" id="UP000013063"/>
    </source>
</evidence>
<dbReference type="Pfam" id="PF13480">
    <property type="entry name" value="Acetyltransf_6"/>
    <property type="match status" value="1"/>
</dbReference>
<evidence type="ECO:0000259" key="1">
    <source>
        <dbReference type="Pfam" id="PF13480"/>
    </source>
</evidence>
<keyword evidence="3" id="KW-1185">Reference proteome</keyword>
<feature type="domain" description="BioF2-like acetyltransferase" evidence="1">
    <location>
        <begin position="171"/>
        <end position="312"/>
    </location>
</feature>
<dbReference type="InterPro" id="IPR016181">
    <property type="entry name" value="Acyl_CoA_acyltransferase"/>
</dbReference>
<organism evidence="2 3">
    <name type="scientific">Caulobacter vibrioides OR37</name>
    <dbReference type="NCBI Taxonomy" id="1292034"/>
    <lineage>
        <taxon>Bacteria</taxon>
        <taxon>Pseudomonadati</taxon>
        <taxon>Pseudomonadota</taxon>
        <taxon>Alphaproteobacteria</taxon>
        <taxon>Caulobacterales</taxon>
        <taxon>Caulobacteraceae</taxon>
        <taxon>Caulobacter</taxon>
    </lineage>
</organism>
<proteinExistence type="predicted"/>
<evidence type="ECO:0000313" key="2">
    <source>
        <dbReference type="EMBL" id="ENZ82789.1"/>
    </source>
</evidence>